<dbReference type="InterPro" id="IPR016152">
    <property type="entry name" value="PTrfase/Anion_transptr"/>
</dbReference>
<dbReference type="InterPro" id="IPR002178">
    <property type="entry name" value="PTS_EIIA_type-2_dom"/>
</dbReference>
<dbReference type="InterPro" id="IPR050661">
    <property type="entry name" value="BglG_antiterminators"/>
</dbReference>
<evidence type="ECO:0000256" key="1">
    <source>
        <dbReference type="ARBA" id="ARBA00022679"/>
    </source>
</evidence>
<dbReference type="Gene3D" id="3.40.50.2300">
    <property type="match status" value="1"/>
</dbReference>
<dbReference type="PROSITE" id="PS51094">
    <property type="entry name" value="PTS_EIIA_TYPE_2"/>
    <property type="match status" value="1"/>
</dbReference>
<feature type="domain" description="PRD" evidence="7">
    <location>
        <begin position="304"/>
        <end position="409"/>
    </location>
</feature>
<dbReference type="SUPFAM" id="SSF63520">
    <property type="entry name" value="PTS-regulatory domain, PRD"/>
    <property type="match status" value="2"/>
</dbReference>
<dbReference type="AlphaFoldDB" id="A0A7X3CQI1"/>
<feature type="domain" description="PTS EIIA type-2" evidence="5">
    <location>
        <begin position="531"/>
        <end position="678"/>
    </location>
</feature>
<keyword evidence="2" id="KW-0677">Repeat</keyword>
<evidence type="ECO:0000259" key="7">
    <source>
        <dbReference type="PROSITE" id="PS51372"/>
    </source>
</evidence>
<protein>
    <submittedName>
        <fullName evidence="8">PRD domain-containing protein</fullName>
    </submittedName>
</protein>
<evidence type="ECO:0000313" key="8">
    <source>
        <dbReference type="EMBL" id="MUG69670.1"/>
    </source>
</evidence>
<dbReference type="Pfam" id="PF00874">
    <property type="entry name" value="PRD"/>
    <property type="match status" value="1"/>
</dbReference>
<evidence type="ECO:0000313" key="9">
    <source>
        <dbReference type="Proteomes" id="UP000450917"/>
    </source>
</evidence>
<evidence type="ECO:0000259" key="6">
    <source>
        <dbReference type="PROSITE" id="PS51099"/>
    </source>
</evidence>
<accession>A0A7X3CQI1</accession>
<dbReference type="InterPro" id="IPR013196">
    <property type="entry name" value="HTH_11"/>
</dbReference>
<name>A0A7X3CQI1_9BACL</name>
<feature type="domain" description="PTS EIIB type-2" evidence="6">
    <location>
        <begin position="413"/>
        <end position="502"/>
    </location>
</feature>
<keyword evidence="4" id="KW-0804">Transcription</keyword>
<dbReference type="Pfam" id="PF00359">
    <property type="entry name" value="PTS_EIIA_2"/>
    <property type="match status" value="1"/>
</dbReference>
<dbReference type="Proteomes" id="UP000450917">
    <property type="component" value="Unassembled WGS sequence"/>
</dbReference>
<evidence type="ECO:0000256" key="4">
    <source>
        <dbReference type="ARBA" id="ARBA00023163"/>
    </source>
</evidence>
<dbReference type="PANTHER" id="PTHR30185:SF18">
    <property type="entry name" value="TRANSCRIPTIONAL REGULATOR MTLR"/>
    <property type="match status" value="1"/>
</dbReference>
<dbReference type="SUPFAM" id="SSF55804">
    <property type="entry name" value="Phoshotransferase/anion transport protein"/>
    <property type="match status" value="1"/>
</dbReference>
<evidence type="ECO:0000256" key="3">
    <source>
        <dbReference type="ARBA" id="ARBA00023015"/>
    </source>
</evidence>
<evidence type="ECO:0000256" key="2">
    <source>
        <dbReference type="ARBA" id="ARBA00022737"/>
    </source>
</evidence>
<dbReference type="InterPro" id="IPR036388">
    <property type="entry name" value="WH-like_DNA-bd_sf"/>
</dbReference>
<proteinExistence type="predicted"/>
<dbReference type="GO" id="GO:0008982">
    <property type="term" value="F:protein-N(PI)-phosphohistidine-sugar phosphotransferase activity"/>
    <property type="evidence" value="ECO:0007669"/>
    <property type="project" value="InterPro"/>
</dbReference>
<dbReference type="PROSITE" id="PS51099">
    <property type="entry name" value="PTS_EIIB_TYPE_2"/>
    <property type="match status" value="1"/>
</dbReference>
<dbReference type="SUPFAM" id="SSF52794">
    <property type="entry name" value="PTS system IIB component-like"/>
    <property type="match status" value="1"/>
</dbReference>
<dbReference type="CDD" id="cd05568">
    <property type="entry name" value="PTS_IIB_bgl_like"/>
    <property type="match status" value="1"/>
</dbReference>
<dbReference type="GO" id="GO:0009401">
    <property type="term" value="P:phosphoenolpyruvate-dependent sugar phosphotransferase system"/>
    <property type="evidence" value="ECO:0007669"/>
    <property type="project" value="InterPro"/>
</dbReference>
<dbReference type="Pfam" id="PF08279">
    <property type="entry name" value="HTH_11"/>
    <property type="match status" value="1"/>
</dbReference>
<keyword evidence="1" id="KW-0808">Transferase</keyword>
<dbReference type="SUPFAM" id="SSF46785">
    <property type="entry name" value="Winged helix' DNA-binding domain"/>
    <property type="match status" value="1"/>
</dbReference>
<dbReference type="GO" id="GO:0006355">
    <property type="term" value="P:regulation of DNA-templated transcription"/>
    <property type="evidence" value="ECO:0007669"/>
    <property type="project" value="InterPro"/>
</dbReference>
<dbReference type="Gene3D" id="3.40.930.10">
    <property type="entry name" value="Mannitol-specific EII, Chain A"/>
    <property type="match status" value="1"/>
</dbReference>
<organism evidence="8 9">
    <name type="scientific">Paenibacillus validus</name>
    <dbReference type="NCBI Taxonomy" id="44253"/>
    <lineage>
        <taxon>Bacteria</taxon>
        <taxon>Bacillati</taxon>
        <taxon>Bacillota</taxon>
        <taxon>Bacilli</taxon>
        <taxon>Bacillales</taxon>
        <taxon>Paenibacillaceae</taxon>
        <taxon>Paenibacillus</taxon>
    </lineage>
</organism>
<dbReference type="InterPro" id="IPR011608">
    <property type="entry name" value="PRD"/>
</dbReference>
<sequence length="693" mass="78495">MIQPMRKVSNRQRQILELLLSRQGEITAGEIADAIKVSTRTVHRELPEIESILLAEGLTLSKKSGVGIQLQAEPGQLEALSRRLLRLDTDAHTADERKVLILCRLLDSVEPIKLFTLSHELHVTEPTISADLDEHEDGLSKEGLTLVRRRGYGIQLVGPEPAKRSVIARLARDRLDDSDLFGKPGNPSPHPVTRKLLEMIGKSSFFRVEQAVWQLEEQWPTQLSEAAYTELLIRLSVAITRVRQGRCIKPGEYSAKSQADRETHSRLALFAELLELDLSPEESGYFADLFSFWKGTPSQELLLQDDMDMVETVVNLIRFVEERIKVPLLSDRSLVEGLLHHLKPALERIEQGEAIRNPLLSQIKRDFESLFLTVRQAVDRTIRGLQIPDEEIGYLVMHFGAALERAKQFSRHVRALIVCTSGIGSSKLLAARITKELPQIDIVGHASWFEAAHRPKEDYDLIISTVDLPVEADQYIKLSPLLTADETERLRKFIQTILIERPSSEQDGILQAGGTVDRLRMLKRYVEEMIRLLDRFEVYRLDGQRVNYELRDVITDICRVVQQAYGIEPIETVVSQLLARESYGSQVIPGTELALLHTRSDSVQEPLVALFVLNPPVHMGPEGRHVVTQALLMLAPMELPRESLEVLSEISAMLLLPEFIVQLGTADAETIRRAISEELEQFIQTKMEWRETK</sequence>
<dbReference type="InterPro" id="IPR036095">
    <property type="entry name" value="PTS_EIIB-like_sf"/>
</dbReference>
<dbReference type="Pfam" id="PF02302">
    <property type="entry name" value="PTS_IIB"/>
    <property type="match status" value="1"/>
</dbReference>
<gene>
    <name evidence="8" type="ORF">GNP93_03150</name>
</gene>
<dbReference type="Gene3D" id="1.10.10.10">
    <property type="entry name" value="Winged helix-like DNA-binding domain superfamily/Winged helix DNA-binding domain"/>
    <property type="match status" value="1"/>
</dbReference>
<dbReference type="EMBL" id="WNZX01000002">
    <property type="protein sequence ID" value="MUG69670.1"/>
    <property type="molecule type" value="Genomic_DNA"/>
</dbReference>
<dbReference type="Gene3D" id="1.10.1790.10">
    <property type="entry name" value="PRD domain"/>
    <property type="match status" value="1"/>
</dbReference>
<dbReference type="InterPro" id="IPR003501">
    <property type="entry name" value="PTS_EIIB_2/3"/>
</dbReference>
<keyword evidence="3" id="KW-0805">Transcription regulation</keyword>
<comment type="caution">
    <text evidence="8">The sequence shown here is derived from an EMBL/GenBank/DDBJ whole genome shotgun (WGS) entry which is preliminary data.</text>
</comment>
<reference evidence="8 9" key="1">
    <citation type="submission" date="2019-11" db="EMBL/GenBank/DDBJ databases">
        <title>Draft genome sequences of five Paenibacillus species of dairy origin.</title>
        <authorList>
            <person name="Olajide A.M."/>
            <person name="Chen S."/>
            <person name="Lapointe G."/>
        </authorList>
    </citation>
    <scope>NUCLEOTIDE SEQUENCE [LARGE SCALE GENOMIC DNA]</scope>
    <source>
        <strain evidence="8 9">2CS3</strain>
    </source>
</reference>
<dbReference type="InterPro" id="IPR036634">
    <property type="entry name" value="PRD_sf"/>
</dbReference>
<dbReference type="InterPro" id="IPR036390">
    <property type="entry name" value="WH_DNA-bd_sf"/>
</dbReference>
<dbReference type="PANTHER" id="PTHR30185">
    <property type="entry name" value="CRYPTIC BETA-GLUCOSIDE BGL OPERON ANTITERMINATOR"/>
    <property type="match status" value="1"/>
</dbReference>
<evidence type="ECO:0000259" key="5">
    <source>
        <dbReference type="PROSITE" id="PS51094"/>
    </source>
</evidence>
<keyword evidence="9" id="KW-1185">Reference proteome</keyword>
<dbReference type="PROSITE" id="PS51372">
    <property type="entry name" value="PRD_2"/>
    <property type="match status" value="1"/>
</dbReference>
<dbReference type="InterPro" id="IPR013011">
    <property type="entry name" value="PTS_EIIB_2"/>
</dbReference>